<dbReference type="SUPFAM" id="SSF53474">
    <property type="entry name" value="alpha/beta-Hydrolases"/>
    <property type="match status" value="1"/>
</dbReference>
<name>A0A8D0C9Y4_SALMN</name>
<proteinExistence type="inferred from homology"/>
<evidence type="ECO:0000313" key="5">
    <source>
        <dbReference type="Ensembl" id="ENSSMRP00000019426.1"/>
    </source>
</evidence>
<dbReference type="InterPro" id="IPR042946">
    <property type="entry name" value="CMBL"/>
</dbReference>
<dbReference type="InterPro" id="IPR002925">
    <property type="entry name" value="Dienelactn_hydro"/>
</dbReference>
<dbReference type="PANTHER" id="PTHR46812:SF2">
    <property type="entry name" value="CARBOXYMETHYLENEBUTENOLIDASE HOMOLOG"/>
    <property type="match status" value="1"/>
</dbReference>
<keyword evidence="6" id="KW-1185">Reference proteome</keyword>
<evidence type="ECO:0000259" key="4">
    <source>
        <dbReference type="Pfam" id="PF01738"/>
    </source>
</evidence>
<dbReference type="GO" id="GO:0005829">
    <property type="term" value="C:cytosol"/>
    <property type="evidence" value="ECO:0007669"/>
    <property type="project" value="UniProtKB-SubCell"/>
</dbReference>
<dbReference type="Pfam" id="PF01738">
    <property type="entry name" value="DLH"/>
    <property type="match status" value="1"/>
</dbReference>
<sequence length="248" mass="28678">MSSEDLPFQYDAGRRSNYAARGQEIEVENINAYICYPSQKTKNAVIVVHDIYGWQFPDTRFVADIITDNGYITITPDFFLGKAPWTTANHWQNFGPWLKEREPTKVDKTAEVIMKYLRKQCNAEKIGIVGFSWGGMAVHHLMLKNPDFIAGVSLCGIIRNSKDRYDLLNPTFFIFGGKDHTISPEQVTLLEENLKKYCKVDYKVKVYPGQVHGFAQYKPEDIIRPENAPYIEEARMDMINWLNKYITF</sequence>
<reference evidence="5" key="1">
    <citation type="submission" date="2025-08" db="UniProtKB">
        <authorList>
            <consortium name="Ensembl"/>
        </authorList>
    </citation>
    <scope>IDENTIFICATION</scope>
</reference>
<reference evidence="5" key="2">
    <citation type="submission" date="2025-09" db="UniProtKB">
        <authorList>
            <consortium name="Ensembl"/>
        </authorList>
    </citation>
    <scope>IDENTIFICATION</scope>
</reference>
<protein>
    <recommendedName>
        <fullName evidence="3">Carboxymethylenebutenolidase homolog</fullName>
    </recommendedName>
</protein>
<accession>A0A8D0C9Y4</accession>
<dbReference type="GeneTree" id="ENSGT00390000000183"/>
<dbReference type="AlphaFoldDB" id="A0A8D0C9Y4"/>
<evidence type="ECO:0000313" key="6">
    <source>
        <dbReference type="Proteomes" id="UP000694421"/>
    </source>
</evidence>
<dbReference type="InterPro" id="IPR029058">
    <property type="entry name" value="AB_hydrolase_fold"/>
</dbReference>
<dbReference type="Ensembl" id="ENSSMRT00000022790.1">
    <property type="protein sequence ID" value="ENSSMRP00000019426.1"/>
    <property type="gene ID" value="ENSSMRG00000015149.1"/>
</dbReference>
<dbReference type="Proteomes" id="UP000694421">
    <property type="component" value="Unplaced"/>
</dbReference>
<comment type="subcellular location">
    <subcellularLocation>
        <location evidence="1">Cytoplasm</location>
        <location evidence="1">Cytosol</location>
    </subcellularLocation>
</comment>
<dbReference type="Gene3D" id="3.40.50.1820">
    <property type="entry name" value="alpha/beta hydrolase"/>
    <property type="match status" value="1"/>
</dbReference>
<feature type="domain" description="Dienelactone hydrolase" evidence="4">
    <location>
        <begin position="30"/>
        <end position="245"/>
    </location>
</feature>
<evidence type="ECO:0000256" key="2">
    <source>
        <dbReference type="ARBA" id="ARBA00008456"/>
    </source>
</evidence>
<evidence type="ECO:0000256" key="1">
    <source>
        <dbReference type="ARBA" id="ARBA00004514"/>
    </source>
</evidence>
<dbReference type="GO" id="GO:0016787">
    <property type="term" value="F:hydrolase activity"/>
    <property type="evidence" value="ECO:0007669"/>
    <property type="project" value="InterPro"/>
</dbReference>
<dbReference type="OMA" id="DLPFQYD"/>
<comment type="similarity">
    <text evidence="2">Belongs to the dienelactone hydrolase family.</text>
</comment>
<evidence type="ECO:0000256" key="3">
    <source>
        <dbReference type="ARBA" id="ARBA00014180"/>
    </source>
</evidence>
<organism evidence="5 6">
    <name type="scientific">Salvator merianae</name>
    <name type="common">Argentine black and white tegu</name>
    <name type="synonym">Tupinambis merianae</name>
    <dbReference type="NCBI Taxonomy" id="96440"/>
    <lineage>
        <taxon>Eukaryota</taxon>
        <taxon>Metazoa</taxon>
        <taxon>Chordata</taxon>
        <taxon>Craniata</taxon>
        <taxon>Vertebrata</taxon>
        <taxon>Euteleostomi</taxon>
        <taxon>Lepidosauria</taxon>
        <taxon>Squamata</taxon>
        <taxon>Bifurcata</taxon>
        <taxon>Unidentata</taxon>
        <taxon>Episquamata</taxon>
        <taxon>Laterata</taxon>
        <taxon>Teiioidea</taxon>
        <taxon>Teiidae</taxon>
        <taxon>Salvator</taxon>
    </lineage>
</organism>
<dbReference type="PANTHER" id="PTHR46812">
    <property type="entry name" value="CARBOXYMETHYLENEBUTENOLIDASE HOMOLOG"/>
    <property type="match status" value="1"/>
</dbReference>